<organism evidence="1">
    <name type="scientific">marine sediment metagenome</name>
    <dbReference type="NCBI Taxonomy" id="412755"/>
    <lineage>
        <taxon>unclassified sequences</taxon>
        <taxon>metagenomes</taxon>
        <taxon>ecological metagenomes</taxon>
    </lineage>
</organism>
<accession>A0A0F9A771</accession>
<feature type="non-terminal residue" evidence="1">
    <location>
        <position position="113"/>
    </location>
</feature>
<sequence>MTRRKVFKSIYLLPAVLLPKTLAQEPCSDLTSSGPFFQQSTSDPIVMKGSEVDARAFKKLFYMVQTQMGAYIRVWLFGCNTSDYFDETIVESFDVPSYSAWYAKDEPATFNYY</sequence>
<dbReference type="EMBL" id="LAZR01047514">
    <property type="protein sequence ID" value="KKK94045.1"/>
    <property type="molecule type" value="Genomic_DNA"/>
</dbReference>
<name>A0A0F9A771_9ZZZZ</name>
<protein>
    <submittedName>
        <fullName evidence="1">Uncharacterized protein</fullName>
    </submittedName>
</protein>
<evidence type="ECO:0000313" key="1">
    <source>
        <dbReference type="EMBL" id="KKK94045.1"/>
    </source>
</evidence>
<dbReference type="AlphaFoldDB" id="A0A0F9A771"/>
<proteinExistence type="predicted"/>
<reference evidence="1" key="1">
    <citation type="journal article" date="2015" name="Nature">
        <title>Complex archaea that bridge the gap between prokaryotes and eukaryotes.</title>
        <authorList>
            <person name="Spang A."/>
            <person name="Saw J.H."/>
            <person name="Jorgensen S.L."/>
            <person name="Zaremba-Niedzwiedzka K."/>
            <person name="Martijn J."/>
            <person name="Lind A.E."/>
            <person name="van Eijk R."/>
            <person name="Schleper C."/>
            <person name="Guy L."/>
            <person name="Ettema T.J."/>
        </authorList>
    </citation>
    <scope>NUCLEOTIDE SEQUENCE</scope>
</reference>
<gene>
    <name evidence="1" type="ORF">LCGC14_2686770</name>
</gene>
<comment type="caution">
    <text evidence="1">The sequence shown here is derived from an EMBL/GenBank/DDBJ whole genome shotgun (WGS) entry which is preliminary data.</text>
</comment>